<dbReference type="PANTHER" id="PTHR34718">
    <property type="entry name" value="PHD-TYPE DOMAIN-CONTAINING PROTEIN"/>
    <property type="match status" value="1"/>
</dbReference>
<evidence type="ECO:0000313" key="3">
    <source>
        <dbReference type="Proteomes" id="UP000826195"/>
    </source>
</evidence>
<keyword evidence="3" id="KW-1185">Reference proteome</keyword>
<protein>
    <submittedName>
        <fullName evidence="2">Uncharacterized protein</fullName>
    </submittedName>
</protein>
<evidence type="ECO:0000256" key="1">
    <source>
        <dbReference type="SAM" id="MobiDB-lite"/>
    </source>
</evidence>
<proteinExistence type="predicted"/>
<reference evidence="2 3" key="1">
    <citation type="journal article" date="2021" name="J. Hered.">
        <title>A chromosome-level genome assembly of the parasitoid wasp, Cotesia glomerata (Hymenoptera: Braconidae).</title>
        <authorList>
            <person name="Pinto B.J."/>
            <person name="Weis J.J."/>
            <person name="Gamble T."/>
            <person name="Ode P.J."/>
            <person name="Paul R."/>
            <person name="Zaspel J.M."/>
        </authorList>
    </citation>
    <scope>NUCLEOTIDE SEQUENCE [LARGE SCALE GENOMIC DNA]</scope>
    <source>
        <strain evidence="2">CgM1</strain>
    </source>
</reference>
<organism evidence="2 3">
    <name type="scientific">Cotesia glomerata</name>
    <name type="common">Lepidopteran parasitic wasp</name>
    <name type="synonym">Apanteles glomeratus</name>
    <dbReference type="NCBI Taxonomy" id="32391"/>
    <lineage>
        <taxon>Eukaryota</taxon>
        <taxon>Metazoa</taxon>
        <taxon>Ecdysozoa</taxon>
        <taxon>Arthropoda</taxon>
        <taxon>Hexapoda</taxon>
        <taxon>Insecta</taxon>
        <taxon>Pterygota</taxon>
        <taxon>Neoptera</taxon>
        <taxon>Endopterygota</taxon>
        <taxon>Hymenoptera</taxon>
        <taxon>Apocrita</taxon>
        <taxon>Ichneumonoidea</taxon>
        <taxon>Braconidae</taxon>
        <taxon>Microgastrinae</taxon>
        <taxon>Cotesia</taxon>
    </lineage>
</organism>
<dbReference type="Proteomes" id="UP000826195">
    <property type="component" value="Unassembled WGS sequence"/>
</dbReference>
<name>A0AAV7HWT0_COTGL</name>
<evidence type="ECO:0000313" key="2">
    <source>
        <dbReference type="EMBL" id="KAH0534992.1"/>
    </source>
</evidence>
<gene>
    <name evidence="2" type="ORF">KQX54_011485</name>
</gene>
<dbReference type="PANTHER" id="PTHR34718:SF2">
    <property type="entry name" value="PHD-TYPE DOMAIN-CONTAINING PROTEIN"/>
    <property type="match status" value="1"/>
</dbReference>
<feature type="region of interest" description="Disordered" evidence="1">
    <location>
        <begin position="1"/>
        <end position="26"/>
    </location>
</feature>
<dbReference type="EMBL" id="JAHXZJ010002982">
    <property type="protein sequence ID" value="KAH0534992.1"/>
    <property type="molecule type" value="Genomic_DNA"/>
</dbReference>
<dbReference type="AlphaFoldDB" id="A0AAV7HWT0"/>
<accession>A0AAV7HWT0</accession>
<sequence length="164" mass="18200">MTRASKIASMTVGTDDSSNKDEESNQWVAPINDTSVTLTDEQIQALNIVQDNISIENTCLYYNGDDTCIYDSLSGDEKAGLSVDERTFVVNRYPWIDPEEVIFKNVTRQGNDLTICGVYAVAFATSIALGENPSSVNYSVNAEEMRNHLATIIQNRMLTSFPEQ</sequence>
<comment type="caution">
    <text evidence="2">The sequence shown here is derived from an EMBL/GenBank/DDBJ whole genome shotgun (WGS) entry which is preliminary data.</text>
</comment>